<proteinExistence type="predicted"/>
<reference evidence="3" key="1">
    <citation type="submission" date="2016-11" db="UniProtKB">
        <authorList>
            <consortium name="WormBaseParasite"/>
        </authorList>
    </citation>
    <scope>IDENTIFICATION</scope>
</reference>
<accession>A0A1I8BK61</accession>
<protein>
    <submittedName>
        <fullName evidence="3">DUF148 domain-containing protein</fullName>
    </submittedName>
</protein>
<keyword evidence="2" id="KW-1185">Reference proteome</keyword>
<organism evidence="2 3">
    <name type="scientific">Meloidogyne hapla</name>
    <name type="common">Root-knot nematode worm</name>
    <dbReference type="NCBI Taxonomy" id="6305"/>
    <lineage>
        <taxon>Eukaryota</taxon>
        <taxon>Metazoa</taxon>
        <taxon>Ecdysozoa</taxon>
        <taxon>Nematoda</taxon>
        <taxon>Chromadorea</taxon>
        <taxon>Rhabditida</taxon>
        <taxon>Tylenchina</taxon>
        <taxon>Tylenchomorpha</taxon>
        <taxon>Tylenchoidea</taxon>
        <taxon>Meloidogynidae</taxon>
        <taxon>Meloidogyninae</taxon>
        <taxon>Meloidogyne</taxon>
    </lineage>
</organism>
<name>A0A1I8BK61_MELHA</name>
<keyword evidence="1" id="KW-0812">Transmembrane</keyword>
<evidence type="ECO:0000313" key="3">
    <source>
        <dbReference type="WBParaSite" id="MhA1_Contig283.frz3.gene3"/>
    </source>
</evidence>
<evidence type="ECO:0000313" key="2">
    <source>
        <dbReference type="Proteomes" id="UP000095281"/>
    </source>
</evidence>
<dbReference type="AlphaFoldDB" id="A0A1I8BK61"/>
<dbReference type="WBParaSite" id="MhA1_Contig283.frz3.gene3">
    <property type="protein sequence ID" value="MhA1_Contig283.frz3.gene3"/>
    <property type="gene ID" value="MhA1_Contig283.frz3.gene3"/>
</dbReference>
<sequence>MFLKLLNQKQTLISIIFLNFFILIKIPTVSSLSFTQDQNINFERFKKEIKENTSKNTTNNEEKENAYNLSIIRQPVIENGYAETPTYYQQQQQYPYYYQNYQPYQYPNYYGYCGNNQQYYPQSYYYPYYGTSYQQPSWGGGSSMPGNLFNFGLGGGFNIGPPGGGIGVGTGIDVNKGYKAQENEIDEDYNAPFTAQVGTSSDQPLDKVVKKKGILNKWPIANRVKTNVKNWLNKRKKMAIKRKVKTAKLGGKKSVFRNLTNKFQKVLSVKKKESLEETD</sequence>
<evidence type="ECO:0000256" key="1">
    <source>
        <dbReference type="SAM" id="Phobius"/>
    </source>
</evidence>
<keyword evidence="1" id="KW-0472">Membrane</keyword>
<feature type="transmembrane region" description="Helical" evidence="1">
    <location>
        <begin position="12"/>
        <end position="34"/>
    </location>
</feature>
<dbReference type="Proteomes" id="UP000095281">
    <property type="component" value="Unplaced"/>
</dbReference>
<keyword evidence="1" id="KW-1133">Transmembrane helix</keyword>